<dbReference type="GO" id="GO:0020037">
    <property type="term" value="F:heme binding"/>
    <property type="evidence" value="ECO:0007669"/>
    <property type="project" value="InterPro"/>
</dbReference>
<dbReference type="GO" id="GO:0019825">
    <property type="term" value="F:oxygen binding"/>
    <property type="evidence" value="ECO:0007669"/>
    <property type="project" value="InterPro"/>
</dbReference>
<gene>
    <name evidence="1" type="ORF">HELGO_WM3168</name>
</gene>
<organism evidence="1">
    <name type="scientific">uncultured Sulfurovum sp</name>
    <dbReference type="NCBI Taxonomy" id="269237"/>
    <lineage>
        <taxon>Bacteria</taxon>
        <taxon>Pseudomonadati</taxon>
        <taxon>Campylobacterota</taxon>
        <taxon>Epsilonproteobacteria</taxon>
        <taxon>Campylobacterales</taxon>
        <taxon>Sulfurovaceae</taxon>
        <taxon>Sulfurovum</taxon>
        <taxon>environmental samples</taxon>
    </lineage>
</organism>
<accession>A0A6S6SSK3</accession>
<name>A0A6S6SSK3_9BACT</name>
<dbReference type="SUPFAM" id="SSF46458">
    <property type="entry name" value="Globin-like"/>
    <property type="match status" value="1"/>
</dbReference>
<dbReference type="InterPro" id="IPR009050">
    <property type="entry name" value="Globin-like_sf"/>
</dbReference>
<dbReference type="AlphaFoldDB" id="A0A6S6SSK3"/>
<dbReference type="EMBL" id="CACVAX010000013">
    <property type="protein sequence ID" value="CAA6806224.1"/>
    <property type="molecule type" value="Genomic_DNA"/>
</dbReference>
<evidence type="ECO:0000313" key="1">
    <source>
        <dbReference type="EMBL" id="CAA6806224.1"/>
    </source>
</evidence>
<sequence length="128" mass="14969">MSKELYKSMNAENMEELVHAFYPKVLKDPILAPFFIAKLGDNIESSGWKAHLKLIVEFWKFAALGYDEYTNNPLTPHLAMEGLSREAFGQWLRLFHETVYEIYEPFAGDYLKDKSLDIAENFMRKLEI</sequence>
<proteinExistence type="predicted"/>
<dbReference type="InterPro" id="IPR012292">
    <property type="entry name" value="Globin/Proto"/>
</dbReference>
<dbReference type="Gene3D" id="1.10.490.10">
    <property type="entry name" value="Globins"/>
    <property type="match status" value="1"/>
</dbReference>
<protein>
    <submittedName>
        <fullName evidence="1">Globin</fullName>
    </submittedName>
</protein>
<dbReference type="CDD" id="cd08916">
    <property type="entry name" value="TrHb3_P"/>
    <property type="match status" value="1"/>
</dbReference>
<reference evidence="1" key="1">
    <citation type="submission" date="2020-01" db="EMBL/GenBank/DDBJ databases">
        <authorList>
            <person name="Meier V. D."/>
            <person name="Meier V D."/>
        </authorList>
    </citation>
    <scope>NUCLEOTIDE SEQUENCE</scope>
    <source>
        <strain evidence="1">HLG_WM_MAG_04</strain>
    </source>
</reference>